<name>A0A7T1ANA7_ATRLM</name>
<dbReference type="PANTHER" id="PTHR32243:SF18">
    <property type="entry name" value="INNER MEMBRANE ABC TRANSPORTER PERMEASE PROTEIN YCJP"/>
    <property type="match status" value="1"/>
</dbReference>
<feature type="transmembrane region" description="Helical" evidence="7">
    <location>
        <begin position="68"/>
        <end position="95"/>
    </location>
</feature>
<accession>A0A7T1ANA7</accession>
<keyword evidence="3" id="KW-1003">Cell membrane</keyword>
<dbReference type="Proteomes" id="UP000594463">
    <property type="component" value="Chromosome"/>
</dbReference>
<dbReference type="InterPro" id="IPR000515">
    <property type="entry name" value="MetI-like"/>
</dbReference>
<dbReference type="EMBL" id="CP065383">
    <property type="protein sequence ID" value="QPM69036.1"/>
    <property type="molecule type" value="Genomic_DNA"/>
</dbReference>
<keyword evidence="10" id="KW-1185">Reference proteome</keyword>
<dbReference type="PROSITE" id="PS50928">
    <property type="entry name" value="ABC_TM1"/>
    <property type="match status" value="1"/>
</dbReference>
<sequence length="274" mass="31037">MRKNKLKYFIQNIILIIVGIWAIFPIFWMFSMSLKRRVDALAMPPRWIFSPIIDNYIKVFNSQDFTRFYFNSILIGLFTILFVLIIGIPASYTLSKMNFRGKKDIDFWILSTRMAPPVGILIPYFLIFKNLGILDTRASIVIMHIALNLSFAIWVMKGFFAEIPKGIEEAALVDGCSHWRAFIRIILPLVAPGLVATAIIVFLFSWNELLFAVTLAGNASKTVPVALYNFVSYEEIDWGPLSASAMLALIPVLVFISFVQKQLIKGLTLGAISK</sequence>
<protein>
    <submittedName>
        <fullName evidence="9">Trehalose transport system permease protein SugB</fullName>
    </submittedName>
</protein>
<dbReference type="KEGG" id="alam:RT761_02264"/>
<reference evidence="9 10" key="1">
    <citation type="journal article" date="2021" name="Nat. Commun.">
        <title>Isolation of a member of the candidate phylum Atribacteria reveals a unique cell membrane structure.</title>
        <authorList>
            <person name="Taiki K."/>
            <person name="Nobu M.K."/>
            <person name="Kusada H."/>
            <person name="Meng X.-Y."/>
            <person name="Hosoki N."/>
            <person name="Uematsu K."/>
            <person name="Yoshioka H."/>
            <person name="Kamagata Y."/>
            <person name="Tamaki H."/>
        </authorList>
    </citation>
    <scope>NUCLEOTIDE SEQUENCE [LARGE SCALE GENOMIC DNA]</scope>
    <source>
        <strain evidence="9 10">RT761</strain>
    </source>
</reference>
<feature type="transmembrane region" description="Helical" evidence="7">
    <location>
        <begin position="107"/>
        <end position="128"/>
    </location>
</feature>
<keyword evidence="5 7" id="KW-1133">Transmembrane helix</keyword>
<feature type="transmembrane region" description="Helical" evidence="7">
    <location>
        <begin position="12"/>
        <end position="30"/>
    </location>
</feature>
<dbReference type="Pfam" id="PF00528">
    <property type="entry name" value="BPD_transp_1"/>
    <property type="match status" value="1"/>
</dbReference>
<dbReference type="SUPFAM" id="SSF161098">
    <property type="entry name" value="MetI-like"/>
    <property type="match status" value="1"/>
</dbReference>
<dbReference type="Gene3D" id="1.10.3720.10">
    <property type="entry name" value="MetI-like"/>
    <property type="match status" value="1"/>
</dbReference>
<gene>
    <name evidence="9" type="primary">sugB_24</name>
    <name evidence="9" type="ORF">RT761_02264</name>
</gene>
<evidence type="ECO:0000256" key="4">
    <source>
        <dbReference type="ARBA" id="ARBA00022692"/>
    </source>
</evidence>
<evidence type="ECO:0000256" key="2">
    <source>
        <dbReference type="ARBA" id="ARBA00022448"/>
    </source>
</evidence>
<keyword evidence="2 7" id="KW-0813">Transport</keyword>
<dbReference type="AlphaFoldDB" id="A0A7T1ANA7"/>
<feature type="transmembrane region" description="Helical" evidence="7">
    <location>
        <begin position="140"/>
        <end position="160"/>
    </location>
</feature>
<dbReference type="InterPro" id="IPR035906">
    <property type="entry name" value="MetI-like_sf"/>
</dbReference>
<feature type="transmembrane region" description="Helical" evidence="7">
    <location>
        <begin position="238"/>
        <end position="259"/>
    </location>
</feature>
<evidence type="ECO:0000256" key="6">
    <source>
        <dbReference type="ARBA" id="ARBA00023136"/>
    </source>
</evidence>
<dbReference type="GO" id="GO:0005886">
    <property type="term" value="C:plasma membrane"/>
    <property type="evidence" value="ECO:0007669"/>
    <property type="project" value="UniProtKB-SubCell"/>
</dbReference>
<evidence type="ECO:0000256" key="3">
    <source>
        <dbReference type="ARBA" id="ARBA00022475"/>
    </source>
</evidence>
<proteinExistence type="inferred from homology"/>
<comment type="subcellular location">
    <subcellularLocation>
        <location evidence="1 7">Cell membrane</location>
        <topology evidence="1 7">Multi-pass membrane protein</topology>
    </subcellularLocation>
</comment>
<feature type="transmembrane region" description="Helical" evidence="7">
    <location>
        <begin position="181"/>
        <end position="206"/>
    </location>
</feature>
<keyword evidence="4 7" id="KW-0812">Transmembrane</keyword>
<evidence type="ECO:0000256" key="5">
    <source>
        <dbReference type="ARBA" id="ARBA00022989"/>
    </source>
</evidence>
<dbReference type="GO" id="GO:0055085">
    <property type="term" value="P:transmembrane transport"/>
    <property type="evidence" value="ECO:0007669"/>
    <property type="project" value="InterPro"/>
</dbReference>
<dbReference type="RefSeq" id="WP_218111524.1">
    <property type="nucleotide sequence ID" value="NZ_CP065383.1"/>
</dbReference>
<evidence type="ECO:0000259" key="8">
    <source>
        <dbReference type="PROSITE" id="PS50928"/>
    </source>
</evidence>
<evidence type="ECO:0000313" key="10">
    <source>
        <dbReference type="Proteomes" id="UP000594463"/>
    </source>
</evidence>
<keyword evidence="6 7" id="KW-0472">Membrane</keyword>
<dbReference type="CDD" id="cd06261">
    <property type="entry name" value="TM_PBP2"/>
    <property type="match status" value="1"/>
</dbReference>
<evidence type="ECO:0000256" key="7">
    <source>
        <dbReference type="RuleBase" id="RU363032"/>
    </source>
</evidence>
<feature type="domain" description="ABC transmembrane type-1" evidence="8">
    <location>
        <begin position="69"/>
        <end position="259"/>
    </location>
</feature>
<evidence type="ECO:0000256" key="1">
    <source>
        <dbReference type="ARBA" id="ARBA00004651"/>
    </source>
</evidence>
<dbReference type="InterPro" id="IPR050901">
    <property type="entry name" value="BP-dep_ABC_trans_perm"/>
</dbReference>
<dbReference type="PANTHER" id="PTHR32243">
    <property type="entry name" value="MALTOSE TRANSPORT SYSTEM PERMEASE-RELATED"/>
    <property type="match status" value="1"/>
</dbReference>
<evidence type="ECO:0000313" key="9">
    <source>
        <dbReference type="EMBL" id="QPM69036.1"/>
    </source>
</evidence>
<organism evidence="9 10">
    <name type="scientific">Atribacter laminatus</name>
    <dbReference type="NCBI Taxonomy" id="2847778"/>
    <lineage>
        <taxon>Bacteria</taxon>
        <taxon>Pseudomonadati</taxon>
        <taxon>Atribacterota</taxon>
        <taxon>Atribacteria</taxon>
        <taxon>Atribacterales</taxon>
        <taxon>Atribacteraceae</taxon>
        <taxon>Atribacter</taxon>
    </lineage>
</organism>
<comment type="similarity">
    <text evidence="7">Belongs to the binding-protein-dependent transport system permease family.</text>
</comment>